<feature type="compositionally biased region" description="Basic and acidic residues" evidence="1">
    <location>
        <begin position="149"/>
        <end position="169"/>
    </location>
</feature>
<reference evidence="2" key="1">
    <citation type="submission" date="2011-02" db="EMBL/GenBank/DDBJ databases">
        <title>The genome of the leaf-cutting ant Acromyrmex echinatior suggests key adaptations to social evolution and fungus farming.</title>
        <authorList>
            <person name="Nygaard S."/>
            <person name="Zhang G."/>
        </authorList>
    </citation>
    <scope>NUCLEOTIDE SEQUENCE</scope>
</reference>
<name>F4WZZ6_ACREC</name>
<sequence>MSVLNTRVVRENRDATQMISTMGQKPPCLNCCGFESQGGRLKDTFKENEVVISRSTRNAELILSGLDNSISPSEIAAAISAEAHLIINKGGLSIDWAGITVEKSMLDISVLTELTERTAASIVKSGHSFKMEQWKVKTPGRQMSANANQRDKYSDTEPMKELSGHPVPE</sequence>
<dbReference type="AlphaFoldDB" id="F4WZZ6"/>
<gene>
    <name evidence="2" type="ORF">G5I_11575</name>
</gene>
<evidence type="ECO:0000256" key="1">
    <source>
        <dbReference type="SAM" id="MobiDB-lite"/>
    </source>
</evidence>
<evidence type="ECO:0000313" key="3">
    <source>
        <dbReference type="Proteomes" id="UP000007755"/>
    </source>
</evidence>
<organism evidence="3">
    <name type="scientific">Acromyrmex echinatior</name>
    <name type="common">Panamanian leafcutter ant</name>
    <name type="synonym">Acromyrmex octospinosus echinatior</name>
    <dbReference type="NCBI Taxonomy" id="103372"/>
    <lineage>
        <taxon>Eukaryota</taxon>
        <taxon>Metazoa</taxon>
        <taxon>Ecdysozoa</taxon>
        <taxon>Arthropoda</taxon>
        <taxon>Hexapoda</taxon>
        <taxon>Insecta</taxon>
        <taxon>Pterygota</taxon>
        <taxon>Neoptera</taxon>
        <taxon>Endopterygota</taxon>
        <taxon>Hymenoptera</taxon>
        <taxon>Apocrita</taxon>
        <taxon>Aculeata</taxon>
        <taxon>Formicoidea</taxon>
        <taxon>Formicidae</taxon>
        <taxon>Myrmicinae</taxon>
        <taxon>Acromyrmex</taxon>
    </lineage>
</organism>
<evidence type="ECO:0000313" key="2">
    <source>
        <dbReference type="EMBL" id="EGI60226.1"/>
    </source>
</evidence>
<dbReference type="InParanoid" id="F4WZZ6"/>
<accession>F4WZZ6</accession>
<protein>
    <submittedName>
        <fullName evidence="2">Uncharacterized protein</fullName>
    </submittedName>
</protein>
<proteinExistence type="predicted"/>
<dbReference type="Proteomes" id="UP000007755">
    <property type="component" value="Unassembled WGS sequence"/>
</dbReference>
<feature type="region of interest" description="Disordered" evidence="1">
    <location>
        <begin position="137"/>
        <end position="169"/>
    </location>
</feature>
<dbReference type="EMBL" id="GL888483">
    <property type="protein sequence ID" value="EGI60226.1"/>
    <property type="molecule type" value="Genomic_DNA"/>
</dbReference>
<keyword evidence="3" id="KW-1185">Reference proteome</keyword>